<reference evidence="2 3" key="1">
    <citation type="submission" date="2018-02" db="EMBL/GenBank/DDBJ databases">
        <title>The genomes of Aspergillus section Nigri reveals drivers in fungal speciation.</title>
        <authorList>
            <consortium name="DOE Joint Genome Institute"/>
            <person name="Vesth T.C."/>
            <person name="Nybo J."/>
            <person name="Theobald S."/>
            <person name="Brandl J."/>
            <person name="Frisvad J.C."/>
            <person name="Nielsen K.F."/>
            <person name="Lyhne E.K."/>
            <person name="Kogle M.E."/>
            <person name="Kuo A."/>
            <person name="Riley R."/>
            <person name="Clum A."/>
            <person name="Nolan M."/>
            <person name="Lipzen A."/>
            <person name="Salamov A."/>
            <person name="Henrissat B."/>
            <person name="Wiebenga A."/>
            <person name="De vries R.P."/>
            <person name="Grigoriev I.V."/>
            <person name="Mortensen U.H."/>
            <person name="Andersen M.R."/>
            <person name="Baker S.E."/>
        </authorList>
    </citation>
    <scope>NUCLEOTIDE SEQUENCE [LARGE SCALE GENOMIC DNA]</scope>
    <source>
        <strain evidence="2 3">CBS 707.79</strain>
    </source>
</reference>
<name>A0A319D1J1_9EURO</name>
<feature type="compositionally biased region" description="Low complexity" evidence="1">
    <location>
        <begin position="166"/>
        <end position="180"/>
    </location>
</feature>
<keyword evidence="3" id="KW-1185">Reference proteome</keyword>
<dbReference type="AlphaFoldDB" id="A0A319D1J1"/>
<dbReference type="EMBL" id="KZ826098">
    <property type="protein sequence ID" value="PYH88387.1"/>
    <property type="molecule type" value="Genomic_DNA"/>
</dbReference>
<accession>A0A319D1J1</accession>
<evidence type="ECO:0000313" key="3">
    <source>
        <dbReference type="Proteomes" id="UP000247810"/>
    </source>
</evidence>
<gene>
    <name evidence="2" type="ORF">BO71DRAFT_435790</name>
</gene>
<evidence type="ECO:0000256" key="1">
    <source>
        <dbReference type="SAM" id="MobiDB-lite"/>
    </source>
</evidence>
<dbReference type="Proteomes" id="UP000247810">
    <property type="component" value="Unassembled WGS sequence"/>
</dbReference>
<sequence>MAVEPSRVVGTGGMATSLDLTGLAGEKKRRMGIGAVRPRRVAVDGEMEPLSLNRSDQRAPMICVCRSRVDKKNHRACQCRKTPWFRIATFRSIHPLAGGRRGGPARTSAGVAARPIGTRHCKILIFAPSSPDCFFSLLIGWGLTLESQSPINYSVSACALSDRPSSTSSSVDSQQSARSSGQDCGDPHPAGSFEFTMLGNVQRTELHVAGEGVTGLVTQCSLLRVRIDTRDICGKITVAQAG</sequence>
<protein>
    <submittedName>
        <fullName evidence="2">Uncharacterized protein</fullName>
    </submittedName>
</protein>
<organism evidence="2 3">
    <name type="scientific">Aspergillus ellipticus CBS 707.79</name>
    <dbReference type="NCBI Taxonomy" id="1448320"/>
    <lineage>
        <taxon>Eukaryota</taxon>
        <taxon>Fungi</taxon>
        <taxon>Dikarya</taxon>
        <taxon>Ascomycota</taxon>
        <taxon>Pezizomycotina</taxon>
        <taxon>Eurotiomycetes</taxon>
        <taxon>Eurotiomycetidae</taxon>
        <taxon>Eurotiales</taxon>
        <taxon>Aspergillaceae</taxon>
        <taxon>Aspergillus</taxon>
        <taxon>Aspergillus subgen. Circumdati</taxon>
    </lineage>
</organism>
<evidence type="ECO:0000313" key="2">
    <source>
        <dbReference type="EMBL" id="PYH88387.1"/>
    </source>
</evidence>
<dbReference type="VEuPathDB" id="FungiDB:BO71DRAFT_435790"/>
<feature type="region of interest" description="Disordered" evidence="1">
    <location>
        <begin position="166"/>
        <end position="186"/>
    </location>
</feature>
<proteinExistence type="predicted"/>